<dbReference type="EMBL" id="BARS01016496">
    <property type="protein sequence ID" value="GAF87711.1"/>
    <property type="molecule type" value="Genomic_DNA"/>
</dbReference>
<evidence type="ECO:0000256" key="3">
    <source>
        <dbReference type="ARBA" id="ARBA00022475"/>
    </source>
</evidence>
<proteinExistence type="inferred from homology"/>
<dbReference type="Gene3D" id="1.20.81.30">
    <property type="entry name" value="Type II secretion system (T2SS), domain F"/>
    <property type="match status" value="1"/>
</dbReference>
<dbReference type="PANTHER" id="PTHR30012:SF0">
    <property type="entry name" value="TYPE II SECRETION SYSTEM PROTEIN F-RELATED"/>
    <property type="match status" value="1"/>
</dbReference>
<evidence type="ECO:0000256" key="6">
    <source>
        <dbReference type="ARBA" id="ARBA00023136"/>
    </source>
</evidence>
<accession>X0TK95</accession>
<feature type="non-terminal residue" evidence="9">
    <location>
        <position position="243"/>
    </location>
</feature>
<dbReference type="AlphaFoldDB" id="X0TK95"/>
<evidence type="ECO:0000256" key="1">
    <source>
        <dbReference type="ARBA" id="ARBA00004651"/>
    </source>
</evidence>
<keyword evidence="3" id="KW-1003">Cell membrane</keyword>
<protein>
    <recommendedName>
        <fullName evidence="8">Type II secretion system protein GspF domain-containing protein</fullName>
    </recommendedName>
</protein>
<gene>
    <name evidence="9" type="ORF">S01H1_27138</name>
</gene>
<dbReference type="InterPro" id="IPR018076">
    <property type="entry name" value="T2SS_GspF_dom"/>
</dbReference>
<evidence type="ECO:0000256" key="7">
    <source>
        <dbReference type="SAM" id="Phobius"/>
    </source>
</evidence>
<reference evidence="9" key="1">
    <citation type="journal article" date="2014" name="Front. Microbiol.">
        <title>High frequency of phylogenetically diverse reductive dehalogenase-homologous genes in deep subseafloor sedimentary metagenomes.</title>
        <authorList>
            <person name="Kawai M."/>
            <person name="Futagami T."/>
            <person name="Toyoda A."/>
            <person name="Takaki Y."/>
            <person name="Nishi S."/>
            <person name="Hori S."/>
            <person name="Arai W."/>
            <person name="Tsubouchi T."/>
            <person name="Morono Y."/>
            <person name="Uchiyama I."/>
            <person name="Ito T."/>
            <person name="Fujiyama A."/>
            <person name="Inagaki F."/>
            <person name="Takami H."/>
        </authorList>
    </citation>
    <scope>NUCLEOTIDE SEQUENCE</scope>
    <source>
        <strain evidence="9">Expedition CK06-06</strain>
    </source>
</reference>
<keyword evidence="4 7" id="KW-0812">Transmembrane</keyword>
<evidence type="ECO:0000259" key="8">
    <source>
        <dbReference type="Pfam" id="PF00482"/>
    </source>
</evidence>
<dbReference type="PANTHER" id="PTHR30012">
    <property type="entry name" value="GENERAL SECRETION PATHWAY PROTEIN"/>
    <property type="match status" value="1"/>
</dbReference>
<dbReference type="InterPro" id="IPR042094">
    <property type="entry name" value="T2SS_GspF_sf"/>
</dbReference>
<evidence type="ECO:0000256" key="5">
    <source>
        <dbReference type="ARBA" id="ARBA00022989"/>
    </source>
</evidence>
<dbReference type="InterPro" id="IPR003004">
    <property type="entry name" value="GspF/PilC"/>
</dbReference>
<evidence type="ECO:0000256" key="4">
    <source>
        <dbReference type="ARBA" id="ARBA00022692"/>
    </source>
</evidence>
<comment type="caution">
    <text evidence="9">The sequence shown here is derived from an EMBL/GenBank/DDBJ whole genome shotgun (WGS) entry which is preliminary data.</text>
</comment>
<feature type="domain" description="Type II secretion system protein GspF" evidence="8">
    <location>
        <begin position="76"/>
        <end position="198"/>
    </location>
</feature>
<dbReference type="GO" id="GO:0005886">
    <property type="term" value="C:plasma membrane"/>
    <property type="evidence" value="ECO:0007669"/>
    <property type="project" value="UniProtKB-SubCell"/>
</dbReference>
<sequence>MPDFSYISVDQSGKISRGVITSSSCSEVRKNLEAKGLDLVSCQEQEEQTFGFNLDVVDLFKLIFYHQITPLDKISFSHHLGVMLKAGVPIIEAVESLGEEAASPKFKKVLKKLMSELEKGQTLSSFLEKEKVFSPAHLSILKSGEASGKVTESLFLINSDLKRDYQLKKKVKGAMAYPIIIILALIGVSGFIILFVLPKVAEVFKQMNLTTPLPTRILLALGSFMSQYFRELIAVSLVSLGAL</sequence>
<evidence type="ECO:0000256" key="2">
    <source>
        <dbReference type="ARBA" id="ARBA00005745"/>
    </source>
</evidence>
<dbReference type="Pfam" id="PF00482">
    <property type="entry name" value="T2SSF"/>
    <property type="match status" value="1"/>
</dbReference>
<name>X0TK95_9ZZZZ</name>
<feature type="transmembrane region" description="Helical" evidence="7">
    <location>
        <begin position="175"/>
        <end position="197"/>
    </location>
</feature>
<organism evidence="9">
    <name type="scientific">marine sediment metagenome</name>
    <dbReference type="NCBI Taxonomy" id="412755"/>
    <lineage>
        <taxon>unclassified sequences</taxon>
        <taxon>metagenomes</taxon>
        <taxon>ecological metagenomes</taxon>
    </lineage>
</organism>
<evidence type="ECO:0000313" key="9">
    <source>
        <dbReference type="EMBL" id="GAF87711.1"/>
    </source>
</evidence>
<keyword evidence="5 7" id="KW-1133">Transmembrane helix</keyword>
<comment type="subcellular location">
    <subcellularLocation>
        <location evidence="1">Cell membrane</location>
        <topology evidence="1">Multi-pass membrane protein</topology>
    </subcellularLocation>
</comment>
<keyword evidence="6 7" id="KW-0472">Membrane</keyword>
<comment type="similarity">
    <text evidence="2">Belongs to the GSP F family.</text>
</comment>